<dbReference type="AlphaFoldDB" id="A0A5A7R1V8"/>
<dbReference type="GO" id="GO:0008168">
    <property type="term" value="F:methyltransferase activity"/>
    <property type="evidence" value="ECO:0007669"/>
    <property type="project" value="UniProtKB-KW"/>
</dbReference>
<keyword evidence="1" id="KW-0489">Methyltransferase</keyword>
<accession>A0A5A7R1V8</accession>
<protein>
    <submittedName>
        <fullName evidence="1">Serine hydroxymethyltransferase</fullName>
    </submittedName>
</protein>
<dbReference type="Proteomes" id="UP000325081">
    <property type="component" value="Unassembled WGS sequence"/>
</dbReference>
<keyword evidence="2" id="KW-1185">Reference proteome</keyword>
<name>A0A5A7R1V8_STRAF</name>
<reference evidence="2" key="1">
    <citation type="journal article" date="2019" name="Curr. Biol.">
        <title>Genome Sequence of Striga asiatica Provides Insight into the Evolution of Plant Parasitism.</title>
        <authorList>
            <person name="Yoshida S."/>
            <person name="Kim S."/>
            <person name="Wafula E.K."/>
            <person name="Tanskanen J."/>
            <person name="Kim Y.M."/>
            <person name="Honaas L."/>
            <person name="Yang Z."/>
            <person name="Spallek T."/>
            <person name="Conn C.E."/>
            <person name="Ichihashi Y."/>
            <person name="Cheong K."/>
            <person name="Cui S."/>
            <person name="Der J.P."/>
            <person name="Gundlach H."/>
            <person name="Jiao Y."/>
            <person name="Hori C."/>
            <person name="Ishida J.K."/>
            <person name="Kasahara H."/>
            <person name="Kiba T."/>
            <person name="Kim M.S."/>
            <person name="Koo N."/>
            <person name="Laohavisit A."/>
            <person name="Lee Y.H."/>
            <person name="Lumba S."/>
            <person name="McCourt P."/>
            <person name="Mortimer J.C."/>
            <person name="Mutuku J.M."/>
            <person name="Nomura T."/>
            <person name="Sasaki-Sekimoto Y."/>
            <person name="Seto Y."/>
            <person name="Wang Y."/>
            <person name="Wakatake T."/>
            <person name="Sakakibara H."/>
            <person name="Demura T."/>
            <person name="Yamaguchi S."/>
            <person name="Yoneyama K."/>
            <person name="Manabe R.I."/>
            <person name="Nelson D.C."/>
            <person name="Schulman A.H."/>
            <person name="Timko M.P."/>
            <person name="dePamphilis C.W."/>
            <person name="Choi D."/>
            <person name="Shirasu K."/>
        </authorList>
    </citation>
    <scope>NUCLEOTIDE SEQUENCE [LARGE SCALE GENOMIC DNA]</scope>
    <source>
        <strain evidence="2">cv. UVA1</strain>
    </source>
</reference>
<keyword evidence="1" id="KW-0808">Transferase</keyword>
<dbReference type="GO" id="GO:0032259">
    <property type="term" value="P:methylation"/>
    <property type="evidence" value="ECO:0007669"/>
    <property type="project" value="UniProtKB-KW"/>
</dbReference>
<comment type="caution">
    <text evidence="1">The sequence shown here is derived from an EMBL/GenBank/DDBJ whole genome shotgun (WGS) entry which is preliminary data.</text>
</comment>
<evidence type="ECO:0000313" key="2">
    <source>
        <dbReference type="Proteomes" id="UP000325081"/>
    </source>
</evidence>
<proteinExistence type="predicted"/>
<sequence length="115" mass="13362">MGIIGCVRVHRGRVFPLAGQEAHVRPELQLLLVPEHTQTRSSPQVGYIIISYGTILKASKIRIIFNVKHQSYMPHDIKQKDQSVHILEKVEQFLLQPKQSLLFNLHVCQQFRKFH</sequence>
<organism evidence="1 2">
    <name type="scientific">Striga asiatica</name>
    <name type="common">Asiatic witchweed</name>
    <name type="synonym">Buchnera asiatica</name>
    <dbReference type="NCBI Taxonomy" id="4170"/>
    <lineage>
        <taxon>Eukaryota</taxon>
        <taxon>Viridiplantae</taxon>
        <taxon>Streptophyta</taxon>
        <taxon>Embryophyta</taxon>
        <taxon>Tracheophyta</taxon>
        <taxon>Spermatophyta</taxon>
        <taxon>Magnoliopsida</taxon>
        <taxon>eudicotyledons</taxon>
        <taxon>Gunneridae</taxon>
        <taxon>Pentapetalae</taxon>
        <taxon>asterids</taxon>
        <taxon>lamiids</taxon>
        <taxon>Lamiales</taxon>
        <taxon>Orobanchaceae</taxon>
        <taxon>Buchnereae</taxon>
        <taxon>Striga</taxon>
    </lineage>
</organism>
<evidence type="ECO:0000313" key="1">
    <source>
        <dbReference type="EMBL" id="GER51358.1"/>
    </source>
</evidence>
<dbReference type="EMBL" id="BKCP01009626">
    <property type="protein sequence ID" value="GER51358.1"/>
    <property type="molecule type" value="Genomic_DNA"/>
</dbReference>
<gene>
    <name evidence="1" type="ORF">STAS_28730</name>
</gene>